<proteinExistence type="predicted"/>
<organism evidence="1 2">
    <name type="scientific">Purpureocillium lavendulum</name>
    <dbReference type="NCBI Taxonomy" id="1247861"/>
    <lineage>
        <taxon>Eukaryota</taxon>
        <taxon>Fungi</taxon>
        <taxon>Dikarya</taxon>
        <taxon>Ascomycota</taxon>
        <taxon>Pezizomycotina</taxon>
        <taxon>Sordariomycetes</taxon>
        <taxon>Hypocreomycetidae</taxon>
        <taxon>Hypocreales</taxon>
        <taxon>Ophiocordycipitaceae</taxon>
        <taxon>Purpureocillium</taxon>
    </lineage>
</organism>
<keyword evidence="1" id="KW-0547">Nucleotide-binding</keyword>
<evidence type="ECO:0000313" key="2">
    <source>
        <dbReference type="Proteomes" id="UP001163105"/>
    </source>
</evidence>
<keyword evidence="1" id="KW-0378">Hydrolase</keyword>
<protein>
    <submittedName>
        <fullName evidence="1">Recq family helicase</fullName>
    </submittedName>
</protein>
<keyword evidence="1" id="KW-0067">ATP-binding</keyword>
<comment type="caution">
    <text evidence="1">The sequence shown here is derived from an EMBL/GenBank/DDBJ whole genome shotgun (WGS) entry which is preliminary data.</text>
</comment>
<reference evidence="1" key="1">
    <citation type="submission" date="2023-01" db="EMBL/GenBank/DDBJ databases">
        <title>The growth and conidiation of Purpureocillium lavendulum are regulated by nitrogen source and histone H3K14 acetylation.</title>
        <authorList>
            <person name="Tang P."/>
            <person name="Han J."/>
            <person name="Zhang C."/>
            <person name="Tang P."/>
            <person name="Qi F."/>
            <person name="Zhang K."/>
            <person name="Liang L."/>
        </authorList>
    </citation>
    <scope>NUCLEOTIDE SEQUENCE</scope>
    <source>
        <strain evidence="1">YMF1.00683</strain>
    </source>
</reference>
<keyword evidence="2" id="KW-1185">Reference proteome</keyword>
<dbReference type="EMBL" id="JAQHRD010000010">
    <property type="protein sequence ID" value="KAJ6437733.1"/>
    <property type="molecule type" value="Genomic_DNA"/>
</dbReference>
<accession>A0AB34FFB8</accession>
<keyword evidence="1" id="KW-0347">Helicase</keyword>
<gene>
    <name evidence="1" type="ORF">O9K51_09561</name>
</gene>
<dbReference type="AlphaFoldDB" id="A0AB34FFB8"/>
<sequence length="174" mass="19463">MSPTALSVSAPASPAARNIKMLVGDGREVVKFRMVPFTYNIQDIKHADLLGMIQTFSNGEAWLTLDGQRLFLMPDEAAGGGDKTESISAWPIMSPEGLKEALAASPPYEEVYSEWKIVEEGLKKRSMSSCYAQRCGNSRDCWQHTDIMGHCPRCFDTRCVWIWFLPNQIGKTEL</sequence>
<evidence type="ECO:0000313" key="1">
    <source>
        <dbReference type="EMBL" id="KAJ6437733.1"/>
    </source>
</evidence>
<dbReference type="GO" id="GO:0004386">
    <property type="term" value="F:helicase activity"/>
    <property type="evidence" value="ECO:0007669"/>
    <property type="project" value="UniProtKB-KW"/>
</dbReference>
<name>A0AB34FFB8_9HYPO</name>
<dbReference type="Proteomes" id="UP001163105">
    <property type="component" value="Unassembled WGS sequence"/>
</dbReference>